<comment type="caution">
    <text evidence="10">The sequence shown here is derived from an EMBL/GenBank/DDBJ whole genome shotgun (WGS) entry which is preliminary data.</text>
</comment>
<dbReference type="PROSITE" id="PS50125">
    <property type="entry name" value="GUANYLATE_CYCLASE_2"/>
    <property type="match status" value="1"/>
</dbReference>
<feature type="region of interest" description="Disordered" evidence="7">
    <location>
        <begin position="806"/>
        <end position="891"/>
    </location>
</feature>
<feature type="transmembrane region" description="Helical" evidence="8">
    <location>
        <begin position="469"/>
        <end position="491"/>
    </location>
</feature>
<accession>A0A8J4EZ81</accession>
<evidence type="ECO:0000256" key="7">
    <source>
        <dbReference type="SAM" id="MobiDB-lite"/>
    </source>
</evidence>
<feature type="region of interest" description="Disordered" evidence="7">
    <location>
        <begin position="729"/>
        <end position="771"/>
    </location>
</feature>
<feature type="compositionally biased region" description="Low complexity" evidence="7">
    <location>
        <begin position="834"/>
        <end position="845"/>
    </location>
</feature>
<dbReference type="GO" id="GO:0005886">
    <property type="term" value="C:plasma membrane"/>
    <property type="evidence" value="ECO:0007669"/>
    <property type="project" value="TreeGrafter"/>
</dbReference>
<dbReference type="InterPro" id="IPR001054">
    <property type="entry name" value="A/G_cyclase"/>
</dbReference>
<dbReference type="PANTHER" id="PTHR11920">
    <property type="entry name" value="GUANYLYL CYCLASE"/>
    <property type="match status" value="1"/>
</dbReference>
<evidence type="ECO:0000256" key="8">
    <source>
        <dbReference type="SAM" id="Phobius"/>
    </source>
</evidence>
<dbReference type="InterPro" id="IPR029787">
    <property type="entry name" value="Nucleotide_cyclase"/>
</dbReference>
<dbReference type="GO" id="GO:0035556">
    <property type="term" value="P:intracellular signal transduction"/>
    <property type="evidence" value="ECO:0007669"/>
    <property type="project" value="InterPro"/>
</dbReference>
<feature type="compositionally biased region" description="Gly residues" evidence="7">
    <location>
        <begin position="753"/>
        <end position="771"/>
    </location>
</feature>
<dbReference type="FunFam" id="3.30.70.1230:FF:000030">
    <property type="entry name" value="Si:ch211-215j19.12"/>
    <property type="match status" value="1"/>
</dbReference>
<feature type="compositionally biased region" description="Low complexity" evidence="7">
    <location>
        <begin position="809"/>
        <end position="822"/>
    </location>
</feature>
<keyword evidence="11" id="KW-1185">Reference proteome</keyword>
<dbReference type="GO" id="GO:0004383">
    <property type="term" value="F:guanylate cyclase activity"/>
    <property type="evidence" value="ECO:0007669"/>
    <property type="project" value="TreeGrafter"/>
</dbReference>
<reference evidence="10" key="1">
    <citation type="journal article" date="2021" name="Proc. Natl. Acad. Sci. U.S.A.">
        <title>Three genomes in the algal genus Volvox reveal the fate of a haploid sex-determining region after a transition to homothallism.</title>
        <authorList>
            <person name="Yamamoto K."/>
            <person name="Hamaji T."/>
            <person name="Kawai-Toyooka H."/>
            <person name="Matsuzaki R."/>
            <person name="Takahashi F."/>
            <person name="Nishimura Y."/>
            <person name="Kawachi M."/>
            <person name="Noguchi H."/>
            <person name="Minakuchi Y."/>
            <person name="Umen J.G."/>
            <person name="Toyoda A."/>
            <person name="Nozaki H."/>
        </authorList>
    </citation>
    <scope>NUCLEOTIDE SEQUENCE</scope>
    <source>
        <strain evidence="10">NIES-3780</strain>
    </source>
</reference>
<feature type="compositionally biased region" description="Basic and acidic residues" evidence="7">
    <location>
        <begin position="823"/>
        <end position="833"/>
    </location>
</feature>
<keyword evidence="4 8" id="KW-1133">Transmembrane helix</keyword>
<feature type="domain" description="Guanylate cyclase" evidence="9">
    <location>
        <begin position="526"/>
        <end position="656"/>
    </location>
</feature>
<keyword evidence="2 8" id="KW-0812">Transmembrane</keyword>
<dbReference type="SUPFAM" id="SSF55073">
    <property type="entry name" value="Nucleotide cyclase"/>
    <property type="match status" value="1"/>
</dbReference>
<feature type="compositionally biased region" description="Basic and acidic residues" evidence="7">
    <location>
        <begin position="741"/>
        <end position="752"/>
    </location>
</feature>
<proteinExistence type="predicted"/>
<dbReference type="InterPro" id="IPR050401">
    <property type="entry name" value="Cyclic_nucleotide_synthase"/>
</dbReference>
<dbReference type="GO" id="GO:0007168">
    <property type="term" value="P:receptor guanylyl cyclase signaling pathway"/>
    <property type="evidence" value="ECO:0007669"/>
    <property type="project" value="TreeGrafter"/>
</dbReference>
<name>A0A8J4EZ81_9CHLO</name>
<organism evidence="10 11">
    <name type="scientific">Volvox africanus</name>
    <dbReference type="NCBI Taxonomy" id="51714"/>
    <lineage>
        <taxon>Eukaryota</taxon>
        <taxon>Viridiplantae</taxon>
        <taxon>Chlorophyta</taxon>
        <taxon>core chlorophytes</taxon>
        <taxon>Chlorophyceae</taxon>
        <taxon>CS clade</taxon>
        <taxon>Chlamydomonadales</taxon>
        <taxon>Volvocaceae</taxon>
        <taxon>Volvox</taxon>
    </lineage>
</organism>
<evidence type="ECO:0000313" key="10">
    <source>
        <dbReference type="EMBL" id="GIL49893.1"/>
    </source>
</evidence>
<evidence type="ECO:0000256" key="6">
    <source>
        <dbReference type="ARBA" id="ARBA00023239"/>
    </source>
</evidence>
<dbReference type="GO" id="GO:0000166">
    <property type="term" value="F:nucleotide binding"/>
    <property type="evidence" value="ECO:0007669"/>
    <property type="project" value="UniProtKB-KW"/>
</dbReference>
<evidence type="ECO:0000256" key="4">
    <source>
        <dbReference type="ARBA" id="ARBA00022989"/>
    </source>
</evidence>
<keyword evidence="5 8" id="KW-0472">Membrane</keyword>
<gene>
    <name evidence="10" type="ORF">Vafri_6202</name>
</gene>
<dbReference type="Proteomes" id="UP000747399">
    <property type="component" value="Unassembled WGS sequence"/>
</dbReference>
<comment type="subcellular location">
    <subcellularLocation>
        <location evidence="1">Membrane</location>
    </subcellularLocation>
</comment>
<feature type="transmembrane region" description="Helical" evidence="8">
    <location>
        <begin position="103"/>
        <end position="127"/>
    </location>
</feature>
<protein>
    <recommendedName>
        <fullName evidence="9">Guanylate cyclase domain-containing protein</fullName>
    </recommendedName>
</protein>
<evidence type="ECO:0000256" key="1">
    <source>
        <dbReference type="ARBA" id="ARBA00004370"/>
    </source>
</evidence>
<dbReference type="GO" id="GO:0001653">
    <property type="term" value="F:peptide receptor activity"/>
    <property type="evidence" value="ECO:0007669"/>
    <property type="project" value="TreeGrafter"/>
</dbReference>
<sequence length="891" mass="98421">MEDKFEAAMSISAMLPRVSTLREVSKGSRCGTQLHESNQFSRGPIDKGRRFSQPGQQLVPNWTASRVSSSSISSSYKDVLNERWMQCRTYFKGLRHLIVSSPIVLVVPVLVLILLVVAGELGVWAAARSHRNQMRLEARTAAHSAAQQIQFILQGQQAPVVAFASFIKQNPNIVDLNKQLEAVMNSLLRQLDPSNRTLRFNLYPWAVRSGVYPPTPRNLATLNFNSMDSPLYANLIRLGSSIAFEYARQGRDFSLVNGPFRLSDYDNGLSVVSFLWLPVYDNQTSPVTANRTCNQTAASSTTNWTDPWGFDRPFRAPYAPYISLGNLTDPVCRSCGQYCAPRRVNSTWYRYWGYCESIVLTSQIDTVLRQLQTGTKELPYNYVLYRIQDPMLSNASQLADLNQDGVLQRDGADIRALGLMVFSSTDNAPESVLARKASPVCSPVVSDVLGLVWQLCIAPQGGWKVDWEVPIQAMVVVCAFLVAVLVFAFMVSRERHQLLMKAMLPEKVIRRLTSGRTYAQPFSSVTILFSDIVSYTNLSSELSPHEVVDLLNMLYLQFDSLVDRHKLYKVETIGDAFMCVGGAPEPCHPRDAAIRVARMALDMIDCVRVFTASASGRRIQIRVGMYTGDVVAAVMGKKMPHWCLVGDTVNTGSRMESSSKPMMVQVGASTAELLRDCHEFRLEPRGAVDIKGKGRMFTYWLWRAGDQQPAKLAISMSAAGGHAAATAESSIISSGGGGGVENRRASGEDRRGSGGGGGGGGSRGGDGYGGGGDSGQLLSAMSAFGGMFLGSAGDLSGPLAHYNHHNNHYRSNNRNNYNYNNNDSHKELDEANQRQRQPQRQQQQQQEEETKKAIGISKEVEVEVEEKQQLKDRPFPEGASFTTRENYLGFT</sequence>
<keyword evidence="6" id="KW-0456">Lyase</keyword>
<dbReference type="SMART" id="SM00044">
    <property type="entry name" value="CYCc"/>
    <property type="match status" value="1"/>
</dbReference>
<dbReference type="PANTHER" id="PTHR11920:SF335">
    <property type="entry name" value="GUANYLATE CYCLASE"/>
    <property type="match status" value="1"/>
</dbReference>
<dbReference type="CDD" id="cd07302">
    <property type="entry name" value="CHD"/>
    <property type="match status" value="1"/>
</dbReference>
<dbReference type="GO" id="GO:0004016">
    <property type="term" value="F:adenylate cyclase activity"/>
    <property type="evidence" value="ECO:0007669"/>
    <property type="project" value="TreeGrafter"/>
</dbReference>
<evidence type="ECO:0000256" key="5">
    <source>
        <dbReference type="ARBA" id="ARBA00023136"/>
    </source>
</evidence>
<dbReference type="Gene3D" id="3.30.70.1230">
    <property type="entry name" value="Nucleotide cyclase"/>
    <property type="match status" value="1"/>
</dbReference>
<dbReference type="EMBL" id="BNCO01000008">
    <property type="protein sequence ID" value="GIL49893.1"/>
    <property type="molecule type" value="Genomic_DNA"/>
</dbReference>
<evidence type="ECO:0000256" key="2">
    <source>
        <dbReference type="ARBA" id="ARBA00022692"/>
    </source>
</evidence>
<keyword evidence="3" id="KW-0547">Nucleotide-binding</keyword>
<evidence type="ECO:0000256" key="3">
    <source>
        <dbReference type="ARBA" id="ARBA00022741"/>
    </source>
</evidence>
<evidence type="ECO:0000313" key="11">
    <source>
        <dbReference type="Proteomes" id="UP000747399"/>
    </source>
</evidence>
<feature type="compositionally biased region" description="Basic and acidic residues" evidence="7">
    <location>
        <begin position="848"/>
        <end position="875"/>
    </location>
</feature>
<evidence type="ECO:0000259" key="9">
    <source>
        <dbReference type="PROSITE" id="PS50125"/>
    </source>
</evidence>
<dbReference type="AlphaFoldDB" id="A0A8J4EZ81"/>
<dbReference type="Pfam" id="PF00211">
    <property type="entry name" value="Guanylate_cyc"/>
    <property type="match status" value="1"/>
</dbReference>